<keyword evidence="1" id="KW-0812">Transmembrane</keyword>
<feature type="transmembrane region" description="Helical" evidence="1">
    <location>
        <begin position="145"/>
        <end position="165"/>
    </location>
</feature>
<dbReference type="Pfam" id="PF14329">
    <property type="entry name" value="DUF4386"/>
    <property type="match status" value="1"/>
</dbReference>
<dbReference type="OrthoDB" id="1176146at2"/>
<reference evidence="2 3" key="1">
    <citation type="submission" date="2018-05" db="EMBL/GenBank/DDBJ databases">
        <title>Evolution of GPA BGCs.</title>
        <authorList>
            <person name="Waglechner N."/>
            <person name="Wright G.D."/>
        </authorList>
    </citation>
    <scope>NUCLEOTIDE SEQUENCE [LARGE SCALE GENOMIC DNA]</scope>
    <source>
        <strain evidence="2 3">A82846</strain>
    </source>
</reference>
<comment type="caution">
    <text evidence="2">The sequence shown here is derived from an EMBL/GenBank/DDBJ whole genome shotgun (WGS) entry which is preliminary data.</text>
</comment>
<evidence type="ECO:0008006" key="4">
    <source>
        <dbReference type="Google" id="ProtNLM"/>
    </source>
</evidence>
<keyword evidence="1" id="KW-0472">Membrane</keyword>
<keyword evidence="1" id="KW-1133">Transmembrane helix</keyword>
<accession>A0A428ZIR1</accession>
<feature type="transmembrane region" description="Helical" evidence="1">
    <location>
        <begin position="171"/>
        <end position="195"/>
    </location>
</feature>
<dbReference type="AlphaFoldDB" id="A0A428ZIR1"/>
<proteinExistence type="predicted"/>
<dbReference type="EMBL" id="QHKI01000005">
    <property type="protein sequence ID" value="RSM87871.1"/>
    <property type="molecule type" value="Genomic_DNA"/>
</dbReference>
<gene>
    <name evidence="2" type="ORF">DMH04_09080</name>
</gene>
<evidence type="ECO:0000313" key="3">
    <source>
        <dbReference type="Proteomes" id="UP000287547"/>
    </source>
</evidence>
<evidence type="ECO:0000256" key="1">
    <source>
        <dbReference type="SAM" id="Phobius"/>
    </source>
</evidence>
<dbReference type="Proteomes" id="UP000287547">
    <property type="component" value="Unassembled WGS sequence"/>
</dbReference>
<feature type="transmembrane region" description="Helical" evidence="1">
    <location>
        <begin position="112"/>
        <end position="133"/>
    </location>
</feature>
<evidence type="ECO:0000313" key="2">
    <source>
        <dbReference type="EMBL" id="RSM87871.1"/>
    </source>
</evidence>
<feature type="transmembrane region" description="Helical" evidence="1">
    <location>
        <begin position="36"/>
        <end position="58"/>
    </location>
</feature>
<dbReference type="InterPro" id="IPR025495">
    <property type="entry name" value="DUF4386"/>
</dbReference>
<organism evidence="2 3">
    <name type="scientific">Kibdelosporangium aridum</name>
    <dbReference type="NCBI Taxonomy" id="2030"/>
    <lineage>
        <taxon>Bacteria</taxon>
        <taxon>Bacillati</taxon>
        <taxon>Actinomycetota</taxon>
        <taxon>Actinomycetes</taxon>
        <taxon>Pseudonocardiales</taxon>
        <taxon>Pseudonocardiaceae</taxon>
        <taxon>Kibdelosporangium</taxon>
    </lineage>
</organism>
<protein>
    <recommendedName>
        <fullName evidence="4">DUF4386 domain-containing protein</fullName>
    </recommendedName>
</protein>
<dbReference type="RefSeq" id="WP_125726323.1">
    <property type="nucleotide sequence ID" value="NZ_QHKI01000005.1"/>
</dbReference>
<name>A0A428ZIR1_KIBAR</name>
<sequence length="205" mass="21401">MRNMKTSARVVGGLFVTATAAGIVSAVLLESTDQATSAGAVLVLIMAVAIAMIPPTLFPILKEHNEALALGYVVARTLEVVLVLPATVGPLMTLAGAPADIVRIVTGTYDLWGHPGSMVFFCLSAAILNVLLFRSGLVPRWISGWALIAVVPYLADAGLVMSGALTPFSAIHSVLVIPLALNEMVLAGWLLTRGFTTAGAGHMRR</sequence>
<feature type="transmembrane region" description="Helical" evidence="1">
    <location>
        <begin position="70"/>
        <end position="92"/>
    </location>
</feature>